<protein>
    <submittedName>
        <fullName evidence="2">Uncharacterized protein</fullName>
    </submittedName>
</protein>
<dbReference type="EMBL" id="FNRL01000031">
    <property type="protein sequence ID" value="SEB03403.1"/>
    <property type="molecule type" value="Genomic_DNA"/>
</dbReference>
<keyword evidence="3" id="KW-1185">Reference proteome</keyword>
<dbReference type="STRING" id="408074.SAMN05660909_04858"/>
<sequence length="55" mass="6436">MINFTYSNNKKGINYLSCTKPTAFSNLTFAVLYFVFKFSKEKYLAPFQNGRHTFP</sequence>
<gene>
    <name evidence="2" type="ORF">SAMN05660909_04858</name>
</gene>
<reference evidence="3" key="1">
    <citation type="submission" date="2016-10" db="EMBL/GenBank/DDBJ databases">
        <authorList>
            <person name="Varghese N."/>
            <person name="Submissions S."/>
        </authorList>
    </citation>
    <scope>NUCLEOTIDE SEQUENCE [LARGE SCALE GENOMIC DNA]</scope>
    <source>
        <strain evidence="3">DSM 23920</strain>
    </source>
</reference>
<dbReference type="Proteomes" id="UP000199656">
    <property type="component" value="Unassembled WGS sequence"/>
</dbReference>
<feature type="transmembrane region" description="Helical" evidence="1">
    <location>
        <begin position="12"/>
        <end position="36"/>
    </location>
</feature>
<organism evidence="2 3">
    <name type="scientific">Chitinophaga terrae</name>
    <name type="common">ex Kim and Jung 2007</name>
    <dbReference type="NCBI Taxonomy" id="408074"/>
    <lineage>
        <taxon>Bacteria</taxon>
        <taxon>Pseudomonadati</taxon>
        <taxon>Bacteroidota</taxon>
        <taxon>Chitinophagia</taxon>
        <taxon>Chitinophagales</taxon>
        <taxon>Chitinophagaceae</taxon>
        <taxon>Chitinophaga</taxon>
    </lineage>
</organism>
<accession>A0A1H4G1D5</accession>
<dbReference type="RefSeq" id="WP_168927978.1">
    <property type="nucleotide sequence ID" value="NZ_BKAT01000053.1"/>
</dbReference>
<keyword evidence="1" id="KW-0472">Membrane</keyword>
<evidence type="ECO:0000256" key="1">
    <source>
        <dbReference type="SAM" id="Phobius"/>
    </source>
</evidence>
<keyword evidence="1" id="KW-1133">Transmembrane helix</keyword>
<name>A0A1H4G1D5_9BACT</name>
<keyword evidence="1" id="KW-0812">Transmembrane</keyword>
<evidence type="ECO:0000313" key="2">
    <source>
        <dbReference type="EMBL" id="SEB03403.1"/>
    </source>
</evidence>
<dbReference type="AlphaFoldDB" id="A0A1H4G1D5"/>
<proteinExistence type="predicted"/>
<evidence type="ECO:0000313" key="3">
    <source>
        <dbReference type="Proteomes" id="UP000199656"/>
    </source>
</evidence>